<evidence type="ECO:0000256" key="2">
    <source>
        <dbReference type="ARBA" id="ARBA00001946"/>
    </source>
</evidence>
<keyword evidence="9" id="KW-1185">Reference proteome</keyword>
<dbReference type="GO" id="GO:0016818">
    <property type="term" value="F:hydrolase activity, acting on acid anhydrides, in phosphorus-containing anhydrides"/>
    <property type="evidence" value="ECO:0007669"/>
    <property type="project" value="InterPro"/>
</dbReference>
<sequence length="244" mass="27010">MTETETSERTPPRAAGAPTLRPVDAATLIIIDRKARKPKVLMGKRHAGHKFMPGKFVFPGGRIEAEDRAMPVSGALHPRAEQALLARVTKPSIQRCRALALAAIRETFEETGLLLGTKDYGSPEGTPKGSWASFQERGVFPDLEGLQVIGRAITPPQRVKRFDTRFFAIDRTAIADEIGGIVGPDSELVELTWVSFSEARDLDLHHITDAILTDLEARIANGFIHELPVPFYHQTRGRFVRELL</sequence>
<dbReference type="Gene3D" id="3.90.79.10">
    <property type="entry name" value="Nucleoside Triphosphate Pyrophosphohydrolase"/>
    <property type="match status" value="1"/>
</dbReference>
<dbReference type="SUPFAM" id="SSF55811">
    <property type="entry name" value="Nudix"/>
    <property type="match status" value="1"/>
</dbReference>
<dbReference type="GO" id="GO:0046872">
    <property type="term" value="F:metal ion binding"/>
    <property type="evidence" value="ECO:0007669"/>
    <property type="project" value="UniProtKB-KW"/>
</dbReference>
<evidence type="ECO:0000313" key="9">
    <source>
        <dbReference type="Proteomes" id="UP000599312"/>
    </source>
</evidence>
<keyword evidence="3" id="KW-0479">Metal-binding</keyword>
<dbReference type="PANTHER" id="PTHR12318">
    <property type="entry name" value="TESTOSTERONE-REGULATED PROTEIN RP2"/>
    <property type="match status" value="1"/>
</dbReference>
<dbReference type="InterPro" id="IPR015797">
    <property type="entry name" value="NUDIX_hydrolase-like_dom_sf"/>
</dbReference>
<dbReference type="CDD" id="cd18870">
    <property type="entry name" value="NUDIX_AcylCoAdiphos_Nudt19"/>
    <property type="match status" value="1"/>
</dbReference>
<evidence type="ECO:0000256" key="4">
    <source>
        <dbReference type="ARBA" id="ARBA00022801"/>
    </source>
</evidence>
<keyword evidence="4 8" id="KW-0378">Hydrolase</keyword>
<proteinExistence type="predicted"/>
<evidence type="ECO:0000313" key="8">
    <source>
        <dbReference type="EMBL" id="MBF9234076.1"/>
    </source>
</evidence>
<dbReference type="InterPro" id="IPR000086">
    <property type="entry name" value="NUDIX_hydrolase_dom"/>
</dbReference>
<dbReference type="AlphaFoldDB" id="A0A931BMQ1"/>
<keyword evidence="5" id="KW-0460">Magnesium</keyword>
<dbReference type="Proteomes" id="UP000599312">
    <property type="component" value="Unassembled WGS sequence"/>
</dbReference>
<evidence type="ECO:0000259" key="7">
    <source>
        <dbReference type="PROSITE" id="PS51462"/>
    </source>
</evidence>
<dbReference type="PANTHER" id="PTHR12318:SF0">
    <property type="entry name" value="ACYL-COENZYME A DIPHOSPHATASE NUDT19"/>
    <property type="match status" value="1"/>
</dbReference>
<organism evidence="8 9">
    <name type="scientific">Microvirga alba</name>
    <dbReference type="NCBI Taxonomy" id="2791025"/>
    <lineage>
        <taxon>Bacteria</taxon>
        <taxon>Pseudomonadati</taxon>
        <taxon>Pseudomonadota</taxon>
        <taxon>Alphaproteobacteria</taxon>
        <taxon>Hyphomicrobiales</taxon>
        <taxon>Methylobacteriaceae</taxon>
        <taxon>Microvirga</taxon>
    </lineage>
</organism>
<evidence type="ECO:0000256" key="3">
    <source>
        <dbReference type="ARBA" id="ARBA00022723"/>
    </source>
</evidence>
<dbReference type="PROSITE" id="PS51462">
    <property type="entry name" value="NUDIX"/>
    <property type="match status" value="1"/>
</dbReference>
<evidence type="ECO:0000256" key="1">
    <source>
        <dbReference type="ARBA" id="ARBA00001936"/>
    </source>
</evidence>
<gene>
    <name evidence="8" type="ORF">I2H38_11860</name>
</gene>
<evidence type="ECO:0000256" key="5">
    <source>
        <dbReference type="ARBA" id="ARBA00022842"/>
    </source>
</evidence>
<protein>
    <submittedName>
        <fullName evidence="8">NUDIX hydrolase</fullName>
    </submittedName>
</protein>
<comment type="cofactor">
    <cofactor evidence="2">
        <name>Mg(2+)</name>
        <dbReference type="ChEBI" id="CHEBI:18420"/>
    </cofactor>
</comment>
<dbReference type="InterPro" id="IPR039121">
    <property type="entry name" value="NUDT19"/>
</dbReference>
<dbReference type="RefSeq" id="WP_196272235.1">
    <property type="nucleotide sequence ID" value="NZ_JADQDO010000005.1"/>
</dbReference>
<comment type="caution">
    <text evidence="8">The sequence shown here is derived from an EMBL/GenBank/DDBJ whole genome shotgun (WGS) entry which is preliminary data.</text>
</comment>
<accession>A0A931BMQ1</accession>
<keyword evidence="6" id="KW-0464">Manganese</keyword>
<dbReference type="EMBL" id="JADQDO010000005">
    <property type="protein sequence ID" value="MBF9234076.1"/>
    <property type="molecule type" value="Genomic_DNA"/>
</dbReference>
<feature type="domain" description="Nudix hydrolase" evidence="7">
    <location>
        <begin position="22"/>
        <end position="217"/>
    </location>
</feature>
<reference evidence="8" key="1">
    <citation type="submission" date="2020-11" db="EMBL/GenBank/DDBJ databases">
        <authorList>
            <person name="Kim M.K."/>
        </authorList>
    </citation>
    <scope>NUCLEOTIDE SEQUENCE</scope>
    <source>
        <strain evidence="8">BT350</strain>
    </source>
</reference>
<evidence type="ECO:0000256" key="6">
    <source>
        <dbReference type="ARBA" id="ARBA00023211"/>
    </source>
</evidence>
<comment type="cofactor">
    <cofactor evidence="1">
        <name>Mn(2+)</name>
        <dbReference type="ChEBI" id="CHEBI:29035"/>
    </cofactor>
</comment>
<name>A0A931BMQ1_9HYPH</name>